<sequence>KLDTYLSLAVLPAAIFSGRPVFPATASSVWTPGCDSLWLHSRVLTAHARVVLHFVNGPAVFWDLSRVPEDYGEGGGRTTSTSDSLGQWKWEWEWVPVNFEYLPPPLPNGTDPSRGA</sequence>
<name>A0ABN9AQB6_9NEOB</name>
<evidence type="ECO:0000313" key="1">
    <source>
        <dbReference type="EMBL" id="CAI9536425.1"/>
    </source>
</evidence>
<organism evidence="1 2">
    <name type="scientific">Staurois parvus</name>
    <dbReference type="NCBI Taxonomy" id="386267"/>
    <lineage>
        <taxon>Eukaryota</taxon>
        <taxon>Metazoa</taxon>
        <taxon>Chordata</taxon>
        <taxon>Craniata</taxon>
        <taxon>Vertebrata</taxon>
        <taxon>Euteleostomi</taxon>
        <taxon>Amphibia</taxon>
        <taxon>Batrachia</taxon>
        <taxon>Anura</taxon>
        <taxon>Neobatrachia</taxon>
        <taxon>Ranoidea</taxon>
        <taxon>Ranidae</taxon>
        <taxon>Staurois</taxon>
    </lineage>
</organism>
<proteinExistence type="predicted"/>
<dbReference type="EMBL" id="CATNWA010000317">
    <property type="protein sequence ID" value="CAI9536425.1"/>
    <property type="molecule type" value="Genomic_DNA"/>
</dbReference>
<feature type="non-terminal residue" evidence="1">
    <location>
        <position position="1"/>
    </location>
</feature>
<gene>
    <name evidence="1" type="ORF">SPARVUS_LOCUS1026564</name>
</gene>
<feature type="non-terminal residue" evidence="1">
    <location>
        <position position="116"/>
    </location>
</feature>
<comment type="caution">
    <text evidence="1">The sequence shown here is derived from an EMBL/GenBank/DDBJ whole genome shotgun (WGS) entry which is preliminary data.</text>
</comment>
<dbReference type="Proteomes" id="UP001162483">
    <property type="component" value="Unassembled WGS sequence"/>
</dbReference>
<keyword evidence="2" id="KW-1185">Reference proteome</keyword>
<evidence type="ECO:0000313" key="2">
    <source>
        <dbReference type="Proteomes" id="UP001162483"/>
    </source>
</evidence>
<reference evidence="1" key="1">
    <citation type="submission" date="2023-05" db="EMBL/GenBank/DDBJ databases">
        <authorList>
            <person name="Stuckert A."/>
        </authorList>
    </citation>
    <scope>NUCLEOTIDE SEQUENCE</scope>
</reference>
<protein>
    <submittedName>
        <fullName evidence="1">Uncharacterized protein</fullName>
    </submittedName>
</protein>
<accession>A0ABN9AQB6</accession>